<dbReference type="AlphaFoldDB" id="A0AAV6URG8"/>
<reference evidence="2 3" key="1">
    <citation type="journal article" date="2022" name="Nat. Ecol. Evol.">
        <title>A masculinizing supergene underlies an exaggerated male reproductive morph in a spider.</title>
        <authorList>
            <person name="Hendrickx F."/>
            <person name="De Corte Z."/>
            <person name="Sonet G."/>
            <person name="Van Belleghem S.M."/>
            <person name="Kostlbacher S."/>
            <person name="Vangestel C."/>
        </authorList>
    </citation>
    <scope>NUCLEOTIDE SEQUENCE [LARGE SCALE GENOMIC DNA]</scope>
    <source>
        <strain evidence="2">W744_W776</strain>
    </source>
</reference>
<gene>
    <name evidence="2" type="ORF">JTE90_023139</name>
</gene>
<feature type="compositionally biased region" description="Polar residues" evidence="1">
    <location>
        <begin position="55"/>
        <end position="73"/>
    </location>
</feature>
<dbReference type="Proteomes" id="UP000827092">
    <property type="component" value="Unassembled WGS sequence"/>
</dbReference>
<sequence>MTTFQLSLEQELPTATPCKDLEDLSSGFRWGGPLPNGPGHKRVPGPISQAGPTPRVTQSNGGRSFTGEPTSFATGKGHPTLDIAWRVTWLFDLYLIQIPS</sequence>
<protein>
    <submittedName>
        <fullName evidence="2">Uncharacterized protein</fullName>
    </submittedName>
</protein>
<organism evidence="2 3">
    <name type="scientific">Oedothorax gibbosus</name>
    <dbReference type="NCBI Taxonomy" id="931172"/>
    <lineage>
        <taxon>Eukaryota</taxon>
        <taxon>Metazoa</taxon>
        <taxon>Ecdysozoa</taxon>
        <taxon>Arthropoda</taxon>
        <taxon>Chelicerata</taxon>
        <taxon>Arachnida</taxon>
        <taxon>Araneae</taxon>
        <taxon>Araneomorphae</taxon>
        <taxon>Entelegynae</taxon>
        <taxon>Araneoidea</taxon>
        <taxon>Linyphiidae</taxon>
        <taxon>Erigoninae</taxon>
        <taxon>Oedothorax</taxon>
    </lineage>
</organism>
<evidence type="ECO:0000256" key="1">
    <source>
        <dbReference type="SAM" id="MobiDB-lite"/>
    </source>
</evidence>
<evidence type="ECO:0000313" key="3">
    <source>
        <dbReference type="Proteomes" id="UP000827092"/>
    </source>
</evidence>
<keyword evidence="3" id="KW-1185">Reference proteome</keyword>
<comment type="caution">
    <text evidence="2">The sequence shown here is derived from an EMBL/GenBank/DDBJ whole genome shotgun (WGS) entry which is preliminary data.</text>
</comment>
<evidence type="ECO:0000313" key="2">
    <source>
        <dbReference type="EMBL" id="KAG8186408.1"/>
    </source>
</evidence>
<name>A0AAV6URG8_9ARAC</name>
<proteinExistence type="predicted"/>
<feature type="region of interest" description="Disordered" evidence="1">
    <location>
        <begin position="26"/>
        <end position="77"/>
    </location>
</feature>
<accession>A0AAV6URG8</accession>
<dbReference type="EMBL" id="JAFNEN010000302">
    <property type="protein sequence ID" value="KAG8186408.1"/>
    <property type="molecule type" value="Genomic_DNA"/>
</dbReference>